<dbReference type="AlphaFoldDB" id="A0A655ATN0"/>
<evidence type="ECO:0000313" key="1">
    <source>
        <dbReference type="EMBL" id="CKU24811.1"/>
    </source>
</evidence>
<accession>A0A655ATN0</accession>
<dbReference type="EMBL" id="CNFU01002343">
    <property type="protein sequence ID" value="CKU24811.1"/>
    <property type="molecule type" value="Genomic_DNA"/>
</dbReference>
<evidence type="ECO:0000313" key="2">
    <source>
        <dbReference type="Proteomes" id="UP000049023"/>
    </source>
</evidence>
<gene>
    <name evidence="1" type="ORF">ERS027661_04973</name>
</gene>
<reference evidence="1 2" key="1">
    <citation type="submission" date="2015-03" db="EMBL/GenBank/DDBJ databases">
        <authorList>
            <consortium name="Pathogen Informatics"/>
        </authorList>
    </citation>
    <scope>NUCLEOTIDE SEQUENCE [LARGE SCALE GENOMIC DNA]</scope>
    <source>
        <strain evidence="1 2">Bir 187</strain>
    </source>
</reference>
<organism evidence="1 2">
    <name type="scientific">Mycobacterium tuberculosis</name>
    <dbReference type="NCBI Taxonomy" id="1773"/>
    <lineage>
        <taxon>Bacteria</taxon>
        <taxon>Bacillati</taxon>
        <taxon>Actinomycetota</taxon>
        <taxon>Actinomycetes</taxon>
        <taxon>Mycobacteriales</taxon>
        <taxon>Mycobacteriaceae</taxon>
        <taxon>Mycobacterium</taxon>
        <taxon>Mycobacterium tuberculosis complex</taxon>
    </lineage>
</organism>
<sequence length="65" mass="7004">MSRILESRAHFSSSDCSEYPVVPANSTVLQVTSLAIRPALALLIEASLELGMLLSACQAARRDSR</sequence>
<name>A0A655ATN0_MYCTX</name>
<protein>
    <submittedName>
        <fullName evidence="1">Uncharacterized protein</fullName>
    </submittedName>
</protein>
<dbReference type="Proteomes" id="UP000049023">
    <property type="component" value="Unassembled WGS sequence"/>
</dbReference>
<proteinExistence type="predicted"/>